<dbReference type="InterPro" id="IPR019734">
    <property type="entry name" value="TPR_rpt"/>
</dbReference>
<reference evidence="1" key="1">
    <citation type="journal article" date="2014" name="Int. J. Syst. Evol. Microbiol.">
        <title>Complete genome sequence of Corynebacterium casei LMG S-19264T (=DSM 44701T), isolated from a smear-ripened cheese.</title>
        <authorList>
            <consortium name="US DOE Joint Genome Institute (JGI-PGF)"/>
            <person name="Walter F."/>
            <person name="Albersmeier A."/>
            <person name="Kalinowski J."/>
            <person name="Ruckert C."/>
        </authorList>
    </citation>
    <scope>NUCLEOTIDE SEQUENCE</scope>
    <source>
        <strain evidence="1">JCM 4125</strain>
    </source>
</reference>
<accession>A0A918M173</accession>
<organism evidence="1 2">
    <name type="scientific">Streptomyces phaeofaciens</name>
    <dbReference type="NCBI Taxonomy" id="68254"/>
    <lineage>
        <taxon>Bacteria</taxon>
        <taxon>Bacillati</taxon>
        <taxon>Actinomycetota</taxon>
        <taxon>Actinomycetes</taxon>
        <taxon>Kitasatosporales</taxon>
        <taxon>Streptomycetaceae</taxon>
        <taxon>Streptomyces</taxon>
    </lineage>
</organism>
<dbReference type="SMART" id="SM00028">
    <property type="entry name" value="TPR"/>
    <property type="match status" value="2"/>
</dbReference>
<dbReference type="InterPro" id="IPR011990">
    <property type="entry name" value="TPR-like_helical_dom_sf"/>
</dbReference>
<evidence type="ECO:0000313" key="2">
    <source>
        <dbReference type="Proteomes" id="UP000646776"/>
    </source>
</evidence>
<sequence>MEELADELADAATRIDNLDDGERAMRAAFDMSYRRLGDEPARLFRLLVLAPGPEAGTEVLTALSGSPPAPRPFDVLVRAHLMEPGSSRGRWRMHDLVRAYGVAKTREDAALVTDGNAARARLLGWYQDHVTDSHPYLRPLARRSRSGRFADRQEALRWLDTEREGLVGACQWATDPEYAANGTRFALSLCHYLSWRRHFDDASVVYRHAVKGASMLGDRRLEGMAYDNLGTALRYLRRIDEAIATHQRALELFHAAGAVREEGTARYSLGITLQSAGRHREAAECHDRAQALFRDVFFDPERQARLLGLRATALLALGDTEGAVRPGHPPATRPGY</sequence>
<dbReference type="EMBL" id="BMSA01000058">
    <property type="protein sequence ID" value="GGT98836.1"/>
    <property type="molecule type" value="Genomic_DNA"/>
</dbReference>
<evidence type="ECO:0008006" key="3">
    <source>
        <dbReference type="Google" id="ProtNLM"/>
    </source>
</evidence>
<dbReference type="SUPFAM" id="SSF48452">
    <property type="entry name" value="TPR-like"/>
    <property type="match status" value="1"/>
</dbReference>
<evidence type="ECO:0000313" key="1">
    <source>
        <dbReference type="EMBL" id="GGT98836.1"/>
    </source>
</evidence>
<protein>
    <recommendedName>
        <fullName evidence="3">Tetratricopeptide repeat protein</fullName>
    </recommendedName>
</protein>
<dbReference type="AlphaFoldDB" id="A0A918M173"/>
<dbReference type="Proteomes" id="UP000646776">
    <property type="component" value="Unassembled WGS sequence"/>
</dbReference>
<gene>
    <name evidence="1" type="ORF">GCM10010226_90070</name>
</gene>
<keyword evidence="2" id="KW-1185">Reference proteome</keyword>
<comment type="caution">
    <text evidence="1">The sequence shown here is derived from an EMBL/GenBank/DDBJ whole genome shotgun (WGS) entry which is preliminary data.</text>
</comment>
<proteinExistence type="predicted"/>
<reference evidence="1" key="2">
    <citation type="submission" date="2020-09" db="EMBL/GenBank/DDBJ databases">
        <authorList>
            <person name="Sun Q."/>
            <person name="Ohkuma M."/>
        </authorList>
    </citation>
    <scope>NUCLEOTIDE SEQUENCE</scope>
    <source>
        <strain evidence="1">JCM 4125</strain>
    </source>
</reference>
<dbReference type="RefSeq" id="WP_189718384.1">
    <property type="nucleotide sequence ID" value="NZ_BMSA01000058.1"/>
</dbReference>
<dbReference type="Gene3D" id="1.25.40.10">
    <property type="entry name" value="Tetratricopeptide repeat domain"/>
    <property type="match status" value="1"/>
</dbReference>
<name>A0A918M173_9ACTN</name>